<evidence type="ECO:0000256" key="1">
    <source>
        <dbReference type="SAM" id="MobiDB-lite"/>
    </source>
</evidence>
<feature type="compositionally biased region" description="Low complexity" evidence="1">
    <location>
        <begin position="489"/>
        <end position="540"/>
    </location>
</feature>
<proteinExistence type="predicted"/>
<organism evidence="2">
    <name type="scientific">Ganoderma boninense</name>
    <dbReference type="NCBI Taxonomy" id="34458"/>
    <lineage>
        <taxon>Eukaryota</taxon>
        <taxon>Fungi</taxon>
        <taxon>Dikarya</taxon>
        <taxon>Basidiomycota</taxon>
        <taxon>Agaricomycotina</taxon>
        <taxon>Agaricomycetes</taxon>
        <taxon>Polyporales</taxon>
        <taxon>Polyporaceae</taxon>
        <taxon>Ganoderma</taxon>
    </lineage>
</organism>
<feature type="region of interest" description="Disordered" evidence="1">
    <location>
        <begin position="371"/>
        <end position="422"/>
    </location>
</feature>
<evidence type="ECO:0000313" key="2">
    <source>
        <dbReference type="EMBL" id="VWO96854.1"/>
    </source>
</evidence>
<sequence length="551" mass="60572">MARLHLRNVEVAPSRYPTLARRPNNKRKAWRTRTSRKLTEMERYRMNTVRQEYREGEHAALDEARQVMWDLAKSMHERLGRHTVRHYYRLIMHQSHIKVCSRKTSRWNAFLSLRVKQRNDALPEGEERIRVSEQVAKEIAAEWHAMSPEEKIAATEERMGELVQRAENRKHGSQTFTVNAFHDARSIVAQVQQLLEDLYIRTGTETMMINCHPTTADYMQPNVFLSSDRLRDFVVVAAGGTAEDFAEKMEGYCISGIQGVAFSYVENIVRLKKESSKLILSLLRTTSTRGPVGRMAYTNFDARVTFPLGVVLDFWPLKRFCSPGELSSAPELETLIHAFKSGRTKFRLLSDEEWTEWRERYIAGIAAPSMEADGSTTGITSPQIPGAPIAASPPTSLPTATTTTLSPSSVSSPPELPATSLGTTATLAGPAMAAADAATAADLAAMPARKRARQATTFVMVDVVTGPDGRPIQVPKRDRSARKKKDAKATITSTSSSSPAPALPTAVSSAFTTSCSTSTQRASSAASPAAAASSMAASGKASRKRKGNEQA</sequence>
<protein>
    <submittedName>
        <fullName evidence="2">Regulator of filamentous growth and virulence Rfg1</fullName>
    </submittedName>
</protein>
<feature type="compositionally biased region" description="Polar residues" evidence="1">
    <location>
        <begin position="374"/>
        <end position="383"/>
    </location>
</feature>
<dbReference type="AlphaFoldDB" id="A0A5K1JXH0"/>
<name>A0A5K1JXH0_9APHY</name>
<feature type="compositionally biased region" description="Basic residues" evidence="1">
    <location>
        <begin position="541"/>
        <end position="551"/>
    </location>
</feature>
<gene>
    <name evidence="2" type="primary">Q9C1I3</name>
</gene>
<dbReference type="EMBL" id="LR725967">
    <property type="protein sequence ID" value="VWO96854.1"/>
    <property type="molecule type" value="Genomic_DNA"/>
</dbReference>
<reference evidence="2" key="1">
    <citation type="submission" date="2019-10" db="EMBL/GenBank/DDBJ databases">
        <authorList>
            <person name="Nor Muhammad N."/>
        </authorList>
    </citation>
    <scope>NUCLEOTIDE SEQUENCE</scope>
</reference>
<feature type="region of interest" description="Disordered" evidence="1">
    <location>
        <begin position="465"/>
        <end position="551"/>
    </location>
</feature>
<accession>A0A5K1JXH0</accession>
<feature type="compositionally biased region" description="Low complexity" evidence="1">
    <location>
        <begin position="387"/>
        <end position="413"/>
    </location>
</feature>